<comment type="caution">
    <text evidence="1">The sequence shown here is derived from an EMBL/GenBank/DDBJ whole genome shotgun (WGS) entry which is preliminary data.</text>
</comment>
<protein>
    <submittedName>
        <fullName evidence="1">NAD oxidoreductase</fullName>
    </submittedName>
</protein>
<sequence length="45" mass="5041">MLPKVRPIVQAVAERGAEAALDFGESFDGVRPRPCGYRIARWTPR</sequence>
<organism evidence="1 2">
    <name type="scientific">Mycobacterium kansasii</name>
    <dbReference type="NCBI Taxonomy" id="1768"/>
    <lineage>
        <taxon>Bacteria</taxon>
        <taxon>Bacillati</taxon>
        <taxon>Actinomycetota</taxon>
        <taxon>Actinomycetes</taxon>
        <taxon>Mycobacteriales</taxon>
        <taxon>Mycobacteriaceae</taxon>
        <taxon>Mycobacterium</taxon>
    </lineage>
</organism>
<reference evidence="1 2" key="1">
    <citation type="submission" date="2017-02" db="EMBL/GenBank/DDBJ databases">
        <title>Complete genome sequences of Mycobacterium kansasii strains isolated from rhesus macaques.</title>
        <authorList>
            <person name="Panda A."/>
            <person name="Nagaraj S."/>
            <person name="Zhao X."/>
            <person name="Tettelin H."/>
            <person name="Detolla L.J."/>
        </authorList>
    </citation>
    <scope>NUCLEOTIDE SEQUENCE [LARGE SCALE GENOMIC DNA]</scope>
    <source>
        <strain evidence="1 2">11-3813</strain>
    </source>
</reference>
<dbReference type="AlphaFoldDB" id="A0A1V3WHW8"/>
<accession>A0A1V3WHW8</accession>
<proteinExistence type="predicted"/>
<dbReference type="Proteomes" id="UP000189229">
    <property type="component" value="Unassembled WGS sequence"/>
</dbReference>
<dbReference type="EMBL" id="MVBM01000009">
    <property type="protein sequence ID" value="OOK66515.1"/>
    <property type="molecule type" value="Genomic_DNA"/>
</dbReference>
<evidence type="ECO:0000313" key="2">
    <source>
        <dbReference type="Proteomes" id="UP000189229"/>
    </source>
</evidence>
<gene>
    <name evidence="1" type="ORF">BZL30_8171</name>
</gene>
<name>A0A1V3WHW8_MYCKA</name>
<evidence type="ECO:0000313" key="1">
    <source>
        <dbReference type="EMBL" id="OOK66515.1"/>
    </source>
</evidence>